<dbReference type="Gene3D" id="3.40.50.1010">
    <property type="entry name" value="5'-nuclease"/>
    <property type="match status" value="1"/>
</dbReference>
<feature type="compositionally biased region" description="Basic and acidic residues" evidence="10">
    <location>
        <begin position="887"/>
        <end position="914"/>
    </location>
</feature>
<evidence type="ECO:0000256" key="6">
    <source>
        <dbReference type="ARBA" id="ARBA00023128"/>
    </source>
</evidence>
<evidence type="ECO:0000313" key="14">
    <source>
        <dbReference type="Proteomes" id="UP000053776"/>
    </source>
</evidence>
<feature type="compositionally biased region" description="Basic and acidic residues" evidence="10">
    <location>
        <begin position="1159"/>
        <end position="1192"/>
    </location>
</feature>
<feature type="domain" description="XPG N-terminal" evidence="12">
    <location>
        <begin position="28"/>
        <end position="126"/>
    </location>
</feature>
<feature type="compositionally biased region" description="Polar residues" evidence="10">
    <location>
        <begin position="478"/>
        <end position="505"/>
    </location>
</feature>
<organism evidence="13 14">
    <name type="scientific">Plasmodium vivax Mauritania I</name>
    <dbReference type="NCBI Taxonomy" id="1035515"/>
    <lineage>
        <taxon>Eukaryota</taxon>
        <taxon>Sar</taxon>
        <taxon>Alveolata</taxon>
        <taxon>Apicomplexa</taxon>
        <taxon>Aconoidasida</taxon>
        <taxon>Haemosporida</taxon>
        <taxon>Plasmodiidae</taxon>
        <taxon>Plasmodium</taxon>
        <taxon>Plasmodium (Plasmodium)</taxon>
    </lineage>
</organism>
<dbReference type="Pfam" id="PF00867">
    <property type="entry name" value="XPG_I"/>
    <property type="match status" value="1"/>
</dbReference>
<feature type="region of interest" description="Disordered" evidence="10">
    <location>
        <begin position="1056"/>
        <end position="1120"/>
    </location>
</feature>
<feature type="compositionally biased region" description="Polar residues" evidence="10">
    <location>
        <begin position="1066"/>
        <end position="1102"/>
    </location>
</feature>
<keyword evidence="9" id="KW-0228">DNA excision</keyword>
<dbReference type="InterPro" id="IPR006086">
    <property type="entry name" value="XPG-I_dom"/>
</dbReference>
<evidence type="ECO:0000256" key="10">
    <source>
        <dbReference type="SAM" id="MobiDB-lite"/>
    </source>
</evidence>
<dbReference type="GO" id="GO:0035312">
    <property type="term" value="F:5'-3' DNA exonuclease activity"/>
    <property type="evidence" value="ECO:0007669"/>
    <property type="project" value="UniProtKB-UniRule"/>
</dbReference>
<feature type="compositionally biased region" description="Basic and acidic residues" evidence="10">
    <location>
        <begin position="1056"/>
        <end position="1065"/>
    </location>
</feature>
<evidence type="ECO:0000256" key="8">
    <source>
        <dbReference type="ARBA" id="ARBA00023242"/>
    </source>
</evidence>
<dbReference type="FunFam" id="3.40.50.1010:FF:000002">
    <property type="entry name" value="Exonuclease 1, putative"/>
    <property type="match status" value="1"/>
</dbReference>
<dbReference type="InterPro" id="IPR029060">
    <property type="entry name" value="PIN-like_dom_sf"/>
</dbReference>
<dbReference type="Proteomes" id="UP000053776">
    <property type="component" value="Unassembled WGS sequence"/>
</dbReference>
<dbReference type="GO" id="GO:0005634">
    <property type="term" value="C:nucleus"/>
    <property type="evidence" value="ECO:0007669"/>
    <property type="project" value="UniProtKB-SubCell"/>
</dbReference>
<dbReference type="CDD" id="cd09857">
    <property type="entry name" value="PIN_EXO1"/>
    <property type="match status" value="1"/>
</dbReference>
<feature type="compositionally biased region" description="Basic and acidic residues" evidence="10">
    <location>
        <begin position="785"/>
        <end position="803"/>
    </location>
</feature>
<dbReference type="Gene3D" id="1.10.150.20">
    <property type="entry name" value="5' to 3' exonuclease, C-terminal subdomain"/>
    <property type="match status" value="1"/>
</dbReference>
<sequence>MYKFARTICRHRFAHTHIYPLEPTKQQMGITNLLPFLKPIAKSTHISKYKNEVIGVDIMCWIHRGLISCAYDIVTDTYNDSYLSFIEKMLECIYHYNIKVVFVFDGEELPEKKAENVIRKDRREKAKKEAQEIIKSVPNPRSDENVLKKCIQALSVSKEIINTVIQFCRTKNIDYIISPFEADAQLSYLCRMGYISCAISEDSDLLVYGCPRVLYKLKSTGECDEISLMPIDDLIDVNVINKIRNPLSDSFNEFYITPMKQGRRDAQGGHSDWEDNNLSDWEENNMTDLAEHPPARAQRRTRHRAAANGNPEQKKKSYHKVMKEYLDHFHWPEELDKLKHFSIDMFLAMCILSGCDYTNDFHITGMGIKTAFSLISQYKTIENIFSFLISHDRWKRKIPPNLNTLEKLMTKYEEIKNAFLHHQVYDFILCQNIPINQSFNSALKKNENKLLINKIRDFSLTYDSSKRRGNCLNAFSEELSSGASGGRSSFLSDGSGNSERCTGRSTRGEEKVYSERKHHQKDMLKGSASPAHKRRSPLPPKQTALKEHPQLDKPNSVENIFKNLPSECLEYLEISPDLFRNCPEGQNGLKEQEIVRHEGIAQEGSHGLSTWTSDWQSGRQNYAAFHPGELPPSATAQQEPPKGDMQACSPLHPRGTTQTANLWPPMECANFNLFGDSPRSNGCAHGRECTNDGDEAGVPRGPSDPRDAGDSRDTIDSSDYSDSSDLPAYNSRNNLPRGKEKTKLSKRKGNHADSVNFKKTKRSAAAPPHTGDQTSKNPLEENEPDCSKRSDKTHPGEILEKTKWISQAGRNCQGVARLEGGPAHGIDTSIQEDAKKGKPLDEEVTNPTEGTNRKKSARVMYQNMKKSFLLFKTLDGETSNQMGSSTEELKGNSAQEKEECSRVREIQGRCKAERPDEEGGSPVGTDIWDGKDKMRSGTQGGPIRKLSTEPISKPAIEPISKPAIEPISKPAIEPIRKLPTEPISKPATEPISIRTTRLTTKPISGVKSEINKTNFKSEWSDHPSVVCSPLKGKSSAVNGNRRSQLRITNFFKKSERKIPNLDGNKEGNNNSFPLRRPTNGSPSGNGTCSLSMNNSEPANEEQQGGELPHVGQDTHEKDSLNQDSHDEYVFLKNLHNCGMIKEPNRKEPPKWVAKGSQTWDDRVSRGDRGDHPSGLHSGHSMDHPHDHHDRPLPGDAPPADRPAEKKEKQKEINLEYILQNLNYNYHPRSHKINTFDYFKEKENVPPPNPYVDNNL</sequence>
<keyword evidence="9" id="KW-0267">Excision nuclease</keyword>
<feature type="compositionally biased region" description="Basic and acidic residues" evidence="10">
    <location>
        <begin position="832"/>
        <end position="841"/>
    </location>
</feature>
<dbReference type="OrthoDB" id="26491at2759"/>
<comment type="subcellular location">
    <subcellularLocation>
        <location evidence="1 9">Nucleus</location>
    </subcellularLocation>
</comment>
<evidence type="ECO:0000256" key="1">
    <source>
        <dbReference type="ARBA" id="ARBA00004123"/>
    </source>
</evidence>
<keyword evidence="9" id="KW-0460">Magnesium</keyword>
<feature type="domain" description="XPG-I" evidence="11">
    <location>
        <begin position="169"/>
        <end position="237"/>
    </location>
</feature>
<evidence type="ECO:0000256" key="4">
    <source>
        <dbReference type="ARBA" id="ARBA00022763"/>
    </source>
</evidence>
<dbReference type="Pfam" id="PF00752">
    <property type="entry name" value="XPG_N"/>
    <property type="match status" value="1"/>
</dbReference>
<evidence type="ECO:0000256" key="7">
    <source>
        <dbReference type="ARBA" id="ARBA00023204"/>
    </source>
</evidence>
<dbReference type="AlphaFoldDB" id="A0A0J9TJK1"/>
<evidence type="ECO:0000259" key="12">
    <source>
        <dbReference type="SMART" id="SM00485"/>
    </source>
</evidence>
<keyword evidence="5 9" id="KW-0378">Hydrolase</keyword>
<dbReference type="SUPFAM" id="SSF47807">
    <property type="entry name" value="5' to 3' exonuclease, C-terminal subdomain"/>
    <property type="match status" value="1"/>
</dbReference>
<evidence type="ECO:0000256" key="9">
    <source>
        <dbReference type="RuleBase" id="RU910737"/>
    </source>
</evidence>
<feature type="region of interest" description="Disordered" evidence="10">
    <location>
        <begin position="1014"/>
        <end position="1041"/>
    </location>
</feature>
<evidence type="ECO:0000256" key="2">
    <source>
        <dbReference type="ARBA" id="ARBA00022553"/>
    </source>
</evidence>
<dbReference type="InterPro" id="IPR036279">
    <property type="entry name" value="5-3_exonuclease_C_sf"/>
</dbReference>
<gene>
    <name evidence="13" type="ORF">PVMG_05913</name>
</gene>
<dbReference type="InterPro" id="IPR006085">
    <property type="entry name" value="XPG_DNA_repair_N"/>
</dbReference>
<comment type="function">
    <text evidence="9">5'-&gt;3' double-stranded DNA exonuclease which may also possess a cryptic 3'-&gt;5' double-stranded DNA exonuclease activity. Functions in DNA mismatch repair.</text>
</comment>
<feature type="region of interest" description="Disordered" evidence="10">
    <location>
        <begin position="690"/>
        <end position="858"/>
    </location>
</feature>
<dbReference type="PANTHER" id="PTHR11081:SF8">
    <property type="entry name" value="EXONUCLEASE 1"/>
    <property type="match status" value="1"/>
</dbReference>
<feature type="compositionally biased region" description="Basic and acidic residues" evidence="10">
    <location>
        <begin position="1201"/>
        <end position="1212"/>
    </location>
</feature>
<dbReference type="CDD" id="cd09901">
    <property type="entry name" value="H3TH_FEN1-like"/>
    <property type="match status" value="1"/>
</dbReference>
<proteinExistence type="inferred from homology"/>
<keyword evidence="9" id="KW-0269">Exonuclease</keyword>
<evidence type="ECO:0000256" key="5">
    <source>
        <dbReference type="ARBA" id="ARBA00022801"/>
    </source>
</evidence>
<feature type="region of interest" description="Disordered" evidence="10">
    <location>
        <begin position="290"/>
        <end position="317"/>
    </location>
</feature>
<name>A0A0J9TJK1_PLAVI</name>
<accession>A0A0J9TJK1</accession>
<dbReference type="EMBL" id="KQ234992">
    <property type="protein sequence ID" value="KMZ95276.1"/>
    <property type="molecule type" value="Genomic_DNA"/>
</dbReference>
<feature type="region of interest" description="Disordered" evidence="10">
    <location>
        <begin position="622"/>
        <end position="657"/>
    </location>
</feature>
<evidence type="ECO:0000259" key="11">
    <source>
        <dbReference type="SMART" id="SM00484"/>
    </source>
</evidence>
<dbReference type="PRINTS" id="PR00853">
    <property type="entry name" value="XPGRADSUPER"/>
</dbReference>
<keyword evidence="9" id="KW-0238">DNA-binding</keyword>
<comment type="cofactor">
    <cofactor evidence="9">
        <name>Mg(2+)</name>
        <dbReference type="ChEBI" id="CHEBI:18420"/>
    </cofactor>
    <text evidence="9">Binds 2 magnesium ions per subunit. They probably participate in the reaction catalyzed by the enzyme. May bind an additional third magnesium ion after substrate binding.</text>
</comment>
<dbReference type="InterPro" id="IPR006084">
    <property type="entry name" value="XPG/Rad2"/>
</dbReference>
<feature type="compositionally biased region" description="Basic and acidic residues" evidence="10">
    <location>
        <begin position="703"/>
        <end position="715"/>
    </location>
</feature>
<dbReference type="GO" id="GO:0017108">
    <property type="term" value="F:5'-flap endonuclease activity"/>
    <property type="evidence" value="ECO:0007669"/>
    <property type="project" value="TreeGrafter"/>
</dbReference>
<dbReference type="GO" id="GO:0003677">
    <property type="term" value="F:DNA binding"/>
    <property type="evidence" value="ECO:0007669"/>
    <property type="project" value="UniProtKB-UniRule"/>
</dbReference>
<dbReference type="GO" id="GO:0006281">
    <property type="term" value="P:DNA repair"/>
    <property type="evidence" value="ECO:0007669"/>
    <property type="project" value="UniProtKB-UniRule"/>
</dbReference>
<feature type="region of interest" description="Disordered" evidence="10">
    <location>
        <begin position="877"/>
        <end position="990"/>
    </location>
</feature>
<keyword evidence="2" id="KW-0597">Phosphoprotein</keyword>
<feature type="compositionally biased region" description="Basic and acidic residues" evidence="10">
    <location>
        <begin position="506"/>
        <end position="515"/>
    </location>
</feature>
<keyword evidence="8 9" id="KW-0539">Nucleus</keyword>
<keyword evidence="6" id="KW-0496">Mitochondrion</keyword>
<protein>
    <recommendedName>
        <fullName evidence="9">Exonuclease 1</fullName>
        <ecNumber evidence="9">3.1.-.-</ecNumber>
    </recommendedName>
</protein>
<dbReference type="SMART" id="SM00485">
    <property type="entry name" value="XPGN"/>
    <property type="match status" value="1"/>
</dbReference>
<dbReference type="EC" id="3.1.-.-" evidence="9"/>
<dbReference type="InterPro" id="IPR044752">
    <property type="entry name" value="PIN-like_EXO1"/>
</dbReference>
<feature type="region of interest" description="Disordered" evidence="10">
    <location>
        <begin position="1140"/>
        <end position="1212"/>
    </location>
</feature>
<dbReference type="PANTHER" id="PTHR11081">
    <property type="entry name" value="FLAP ENDONUCLEASE FAMILY MEMBER"/>
    <property type="match status" value="1"/>
</dbReference>
<comment type="similarity">
    <text evidence="9">Belongs to the XPG/RAD2 endonuclease family. EXO1 subfamily.</text>
</comment>
<evidence type="ECO:0000256" key="3">
    <source>
        <dbReference type="ARBA" id="ARBA00022722"/>
    </source>
</evidence>
<evidence type="ECO:0000313" key="13">
    <source>
        <dbReference type="EMBL" id="KMZ95276.1"/>
    </source>
</evidence>
<keyword evidence="4 9" id="KW-0227">DNA damage</keyword>
<feature type="compositionally biased region" description="Polar residues" evidence="10">
    <location>
        <begin position="877"/>
        <end position="886"/>
    </location>
</feature>
<dbReference type="SUPFAM" id="SSF88723">
    <property type="entry name" value="PIN domain-like"/>
    <property type="match status" value="1"/>
</dbReference>
<keyword evidence="3 9" id="KW-0540">Nuclease</keyword>
<dbReference type="SMART" id="SM00484">
    <property type="entry name" value="XPGI"/>
    <property type="match status" value="1"/>
</dbReference>
<keyword evidence="9" id="KW-0479">Metal-binding</keyword>
<keyword evidence="7 9" id="KW-0234">DNA repair</keyword>
<dbReference type="GO" id="GO:0046872">
    <property type="term" value="F:metal ion binding"/>
    <property type="evidence" value="ECO:0007669"/>
    <property type="project" value="UniProtKB-UniRule"/>
</dbReference>
<reference evidence="13 14" key="1">
    <citation type="submission" date="2011-08" db="EMBL/GenBank/DDBJ databases">
        <title>The Genome Sequence of Plasmodium vivax Mauritania I.</title>
        <authorList>
            <consortium name="The Broad Institute Genome Sequencing Platform"/>
            <consortium name="The Broad Institute Genome Sequencing Center for Infectious Disease"/>
            <person name="Neafsey D."/>
            <person name="Carlton J."/>
            <person name="Barnwell J."/>
            <person name="Collins W."/>
            <person name="Escalante A."/>
            <person name="Mullikin J."/>
            <person name="Saul A."/>
            <person name="Guigo R."/>
            <person name="Camara F."/>
            <person name="Young S.K."/>
            <person name="Zeng Q."/>
            <person name="Gargeya S."/>
            <person name="Fitzgerald M."/>
            <person name="Haas B."/>
            <person name="Abouelleil A."/>
            <person name="Alvarado L."/>
            <person name="Arachchi H.M."/>
            <person name="Berlin A."/>
            <person name="Brown A."/>
            <person name="Chapman S.B."/>
            <person name="Chen Z."/>
            <person name="Dunbar C."/>
            <person name="Freedman E."/>
            <person name="Gearin G."/>
            <person name="Gellesch M."/>
            <person name="Goldberg J."/>
            <person name="Griggs A."/>
            <person name="Gujja S."/>
            <person name="Heiman D."/>
            <person name="Howarth C."/>
            <person name="Larson L."/>
            <person name="Lui A."/>
            <person name="MacDonald P.J.P."/>
            <person name="Montmayeur A."/>
            <person name="Murphy C."/>
            <person name="Neiman D."/>
            <person name="Pearson M."/>
            <person name="Priest M."/>
            <person name="Roberts A."/>
            <person name="Saif S."/>
            <person name="Shea T."/>
            <person name="Shenoy N."/>
            <person name="Sisk P."/>
            <person name="Stolte C."/>
            <person name="Sykes S."/>
            <person name="Wortman J."/>
            <person name="Nusbaum C."/>
            <person name="Birren B."/>
        </authorList>
    </citation>
    <scope>NUCLEOTIDE SEQUENCE [LARGE SCALE GENOMIC DNA]</scope>
    <source>
        <strain evidence="13 14">Mauritania I</strain>
    </source>
</reference>
<feature type="region of interest" description="Disordered" evidence="10">
    <location>
        <begin position="478"/>
        <end position="551"/>
    </location>
</feature>